<organism evidence="1 2">
    <name type="scientific">Rhizopus microsporus</name>
    <dbReference type="NCBI Taxonomy" id="58291"/>
    <lineage>
        <taxon>Eukaryota</taxon>
        <taxon>Fungi</taxon>
        <taxon>Fungi incertae sedis</taxon>
        <taxon>Mucoromycota</taxon>
        <taxon>Mucoromycotina</taxon>
        <taxon>Mucoromycetes</taxon>
        <taxon>Mucorales</taxon>
        <taxon>Mucorineae</taxon>
        <taxon>Rhizopodaceae</taxon>
        <taxon>Rhizopus</taxon>
    </lineage>
</organism>
<accession>A0A1X0SGG4</accession>
<dbReference type="VEuPathDB" id="FungiDB:BCV72DRAFT_218373"/>
<reference evidence="1 2" key="1">
    <citation type="journal article" date="2016" name="Proc. Natl. Acad. Sci. U.S.A.">
        <title>Lipid metabolic changes in an early divergent fungus govern the establishment of a mutualistic symbiosis with endobacteria.</title>
        <authorList>
            <person name="Lastovetsky O.A."/>
            <person name="Gaspar M.L."/>
            <person name="Mondo S.J."/>
            <person name="LaButti K.M."/>
            <person name="Sandor L."/>
            <person name="Grigoriev I.V."/>
            <person name="Henry S.A."/>
            <person name="Pawlowska T.E."/>
        </authorList>
    </citation>
    <scope>NUCLEOTIDE SEQUENCE [LARGE SCALE GENOMIC DNA]</scope>
    <source>
        <strain evidence="1 2">ATCC 11559</strain>
    </source>
</reference>
<sequence>MLSITFRQSSLVIFLYQVSVILSNNSFIPFGAVPYSFSRLLSNTHICSMGSRSGGLAGHSRTLYPCWLRCFLTTFAVCLGSLSCWNNEWKRSKVTSELKLKQQSKNLRINASIMNSLHAFGTSPSSLLAIDMIGDGIVINRSGKLLTKSYSIGLHGYIYLLTKVDDYFAATLHSILVIPRRFADIACIENTLLALFRFKHFYISLIPALRKRIATNEMYSNIGSVCEMDAAVSDSTHVSQNFIFFKSKKKESMVPPSLKRTTRNSLT</sequence>
<evidence type="ECO:0000313" key="2">
    <source>
        <dbReference type="Proteomes" id="UP000242381"/>
    </source>
</evidence>
<name>A0A1X0SGG4_RHIZD</name>
<dbReference type="EMBL" id="KV921258">
    <property type="protein sequence ID" value="ORE23414.1"/>
    <property type="molecule type" value="Genomic_DNA"/>
</dbReference>
<protein>
    <submittedName>
        <fullName evidence="1">Uncharacterized protein</fullName>
    </submittedName>
</protein>
<evidence type="ECO:0000313" key="1">
    <source>
        <dbReference type="EMBL" id="ORE23414.1"/>
    </source>
</evidence>
<dbReference type="AlphaFoldDB" id="A0A1X0SGG4"/>
<dbReference type="Proteomes" id="UP000242381">
    <property type="component" value="Unassembled WGS sequence"/>
</dbReference>
<gene>
    <name evidence="1" type="ORF">BCV71DRAFT_230523</name>
</gene>
<proteinExistence type="predicted"/>